<feature type="region of interest" description="Disordered" evidence="6">
    <location>
        <begin position="1617"/>
        <end position="1652"/>
    </location>
</feature>
<sequence>MAAAEPIAIVGMASRFPGADNIDEFWANLVAGRDSATELTDEELLRNHERPGRIANPDYVRRRPILSESDCLDAELFGMTPREAELRDPQYRIMLETVYGTLEHAGYDSTSYPGQIGLFAASNVNRYRYDYIEANPDVIDSVGYGAVDIHNNPDYLSTYVSYKLGLRGPSATVLTACSSSLVAVHMALTSIRAGDCDMALAGGVDIEFPFHRGYLPMPGWMTAMDGVVRSFDAQSTGTNFGDGVGVVLLKPLSAAIRDNDTVYATILGSAINNDGSRKVGYTAPSVAGQSECILSALRRSGVGPRDISYVEAHGTATRVGDPIELSGLIDAYQAASSEPLPAQYCPIGSVKSNIGHLGQAAGVAALIKTTLALNHRQIPPSINMSTPNPEVDWANSPFYVNTALREWSTEPGRPRRAGVSSFGIGGTNSHVVVEEAPALPATAGYRRATEILTWSAMNQTAETALRERLAGHLAGVSEDRFADTAYTLRVGRTPKPVRAALTAVGAADAAAGLRDASRVRTWDGVHRDTVFAFPGQGAQYPGMCRRLYDDEPAFRQGCDAAFDVLQPLLDRDLRALWLSADDPARLAETEVTQPLLYVFEYTLAHCLIHWGVTPRTLIGHSLGELVAGAVSGVFGFEDGLRAVAVRAQAIQRMPRGRMLAVDADRETVADLVTGDVALAAVNGPRQVVLAGPESAIDEAAAALAARAVACKVLTTSHAFHSLAMTEAATQFEKALNELTLAPPRIPVVSAATGEVISDDQATAAAFWARQLVEPVNFHAAVGTVFADGPTTMVEVGPGTTLARLLRGRPDLRESESRVLPAVGRADDESAFADTLARLWVDGAPVTYWRHDEGRGYRRVAAPGYPYQRRRYWLEIPESDEPEQATAPETTVIPPSAAAEPEVPQQPATRWRMAELEWSRDPTPVPHRPAAPVGSAVLLLPRDAAAGRAAQTALQRAGYRTVRVGDSRLGEDAGRTGIDPTDPHAWLAALDTAAGRGAGPVMLVHAALLAAPARVELSTLDEQLASGLAAVTGALKAAAVFQRRHGSPVRVLVLGSGMVDVTGGGNVNPASAAVLGLLRSAEQENPAVPCHAVDVAGPAAEHVLSDTIARPVAPLVAVRGATRWLPRLRPLPARESDTRLRHRGVYLVTGGLGGIGLVVARTLAETGYQPNIALLGRTPLAELTDRAAVEAELASIADAGAEVAVFTGDVGDAAALRNVVDDIQRRFGPVNGVVHSAGVAGGGLLERRDAAAMRRVWHPKAAGTLAIEEVFADRAPLDFLLLFSSVAGLSGLYGSADYAAANAFLDAYSHSRVADRCRTVSVQWPGWAEVGMLARSADAHVALAQHRDPPPGPPPSGPSTEDGAVVGLDVVRAPDQDWEFDEHVFDGIPVLPGTSLLELAVLGARAVRGDWPLEIGDLVFLAPVVGDGPRQLRVLLRPVGDAHRVIVRSRAAGTDEPWTEHATGTVRNPAPADEPDVAAIADRLPASTVSPLAEWIDFGPRWDIITAVRGDGEERLARLVLPASYHADLTDHPVHPAIVDAATSVLTDLTPGRQYAPFIYRKVLVLAPLTADVQIHARFAGPAGRASRPVDFDIYDSDSGRLLARMESFTMREVTAGQFAAKPASRQPAPPPPPVTGAPVAPPAAEPPTSTLLPDEGGTIFLDLLNQAYPPVVLVDWRDVRLEVPGIGWADQPAPAGTVSGPASTASPRVAVAPVAPARTTAANAATATPAEPGDDRILAALRQLWSASLGVPDMSPDDDFFDLGGNSLAAVQLTSRINAHFGTSLGAGALFDASTMRLLAAELKALGAA</sequence>
<feature type="compositionally biased region" description="Pro residues" evidence="6">
    <location>
        <begin position="1627"/>
        <end position="1645"/>
    </location>
</feature>
<dbReference type="Proteomes" id="UP000621500">
    <property type="component" value="Unassembled WGS sequence"/>
</dbReference>
<dbReference type="SMART" id="SM00825">
    <property type="entry name" value="PKS_KS"/>
    <property type="match status" value="1"/>
</dbReference>
<feature type="domain" description="PKS/mFAS DH" evidence="9">
    <location>
        <begin position="1349"/>
        <end position="1619"/>
    </location>
</feature>
<dbReference type="Gene3D" id="3.40.47.10">
    <property type="match status" value="1"/>
</dbReference>
<dbReference type="SMART" id="SM01294">
    <property type="entry name" value="PKS_PP_betabranch"/>
    <property type="match status" value="1"/>
</dbReference>
<dbReference type="InterPro" id="IPR018201">
    <property type="entry name" value="Ketoacyl_synth_AS"/>
</dbReference>
<evidence type="ECO:0000256" key="1">
    <source>
        <dbReference type="ARBA" id="ARBA00022450"/>
    </source>
</evidence>
<evidence type="ECO:0000259" key="9">
    <source>
        <dbReference type="PROSITE" id="PS52019"/>
    </source>
</evidence>
<accession>A0ABQ4EI98</accession>
<dbReference type="Pfam" id="PF08659">
    <property type="entry name" value="KR"/>
    <property type="match status" value="1"/>
</dbReference>
<evidence type="ECO:0000256" key="4">
    <source>
        <dbReference type="ARBA" id="ARBA00023315"/>
    </source>
</evidence>
<feature type="active site" description="Proton acceptor; for dehydratase activity" evidence="5">
    <location>
        <position position="1382"/>
    </location>
</feature>
<dbReference type="CDD" id="cd08953">
    <property type="entry name" value="KR_2_SDR_x"/>
    <property type="match status" value="1"/>
</dbReference>
<dbReference type="PANTHER" id="PTHR43775">
    <property type="entry name" value="FATTY ACID SYNTHASE"/>
    <property type="match status" value="1"/>
</dbReference>
<dbReference type="PANTHER" id="PTHR43775:SF51">
    <property type="entry name" value="INACTIVE PHENOLPHTHIOCEROL SYNTHESIS POLYKETIDE SYNTHASE TYPE I PKS1-RELATED"/>
    <property type="match status" value="1"/>
</dbReference>
<dbReference type="Pfam" id="PF02801">
    <property type="entry name" value="Ketoacyl-synt_C"/>
    <property type="match status" value="1"/>
</dbReference>
<dbReference type="InterPro" id="IPR049551">
    <property type="entry name" value="PKS_DH_C"/>
</dbReference>
<keyword evidence="11" id="KW-1185">Reference proteome</keyword>
<dbReference type="InterPro" id="IPR001227">
    <property type="entry name" value="Ac_transferase_dom_sf"/>
</dbReference>
<dbReference type="InterPro" id="IPR016036">
    <property type="entry name" value="Malonyl_transacylase_ACP-bd"/>
</dbReference>
<dbReference type="Gene3D" id="3.40.366.10">
    <property type="entry name" value="Malonyl-Coenzyme A Acyl Carrier Protein, domain 2"/>
    <property type="match status" value="1"/>
</dbReference>
<dbReference type="SUPFAM" id="SSF47336">
    <property type="entry name" value="ACP-like"/>
    <property type="match status" value="1"/>
</dbReference>
<name>A0ABQ4EI98_9ACTN</name>
<evidence type="ECO:0000313" key="10">
    <source>
        <dbReference type="EMBL" id="GIG94463.1"/>
    </source>
</evidence>
<dbReference type="InterPro" id="IPR036291">
    <property type="entry name" value="NAD(P)-bd_dom_sf"/>
</dbReference>
<dbReference type="InterPro" id="IPR014031">
    <property type="entry name" value="Ketoacyl_synth_C"/>
</dbReference>
<dbReference type="InterPro" id="IPR050091">
    <property type="entry name" value="PKS_NRPS_Biosynth_Enz"/>
</dbReference>
<comment type="caution">
    <text evidence="10">The sequence shown here is derived from an EMBL/GenBank/DDBJ whole genome shotgun (WGS) entry which is preliminary data.</text>
</comment>
<dbReference type="EMBL" id="BONX01000004">
    <property type="protein sequence ID" value="GIG94463.1"/>
    <property type="molecule type" value="Genomic_DNA"/>
</dbReference>
<dbReference type="Pfam" id="PF00698">
    <property type="entry name" value="Acyl_transf_1"/>
    <property type="match status" value="1"/>
</dbReference>
<dbReference type="Pfam" id="PF16197">
    <property type="entry name" value="KAsynt_C_assoc"/>
    <property type="match status" value="1"/>
</dbReference>
<dbReference type="InterPro" id="IPR013968">
    <property type="entry name" value="PKS_KR"/>
</dbReference>
<dbReference type="PROSITE" id="PS00012">
    <property type="entry name" value="PHOSPHOPANTETHEINE"/>
    <property type="match status" value="1"/>
</dbReference>
<evidence type="ECO:0000256" key="3">
    <source>
        <dbReference type="ARBA" id="ARBA00022679"/>
    </source>
</evidence>
<evidence type="ECO:0008006" key="12">
    <source>
        <dbReference type="Google" id="ProtNLM"/>
    </source>
</evidence>
<gene>
    <name evidence="10" type="ORF">Pma05_10360</name>
</gene>
<dbReference type="InterPro" id="IPR020807">
    <property type="entry name" value="PKS_DH"/>
</dbReference>
<dbReference type="SMART" id="SM00823">
    <property type="entry name" value="PKS_PP"/>
    <property type="match status" value="1"/>
</dbReference>
<dbReference type="Gene3D" id="3.40.50.720">
    <property type="entry name" value="NAD(P)-binding Rossmann-like Domain"/>
    <property type="match status" value="1"/>
</dbReference>
<dbReference type="Gene3D" id="1.10.1200.10">
    <property type="entry name" value="ACP-like"/>
    <property type="match status" value="1"/>
</dbReference>
<keyword evidence="1" id="KW-0596">Phosphopantetheine</keyword>
<feature type="region of interest" description="C-terminal hotdog fold" evidence="5">
    <location>
        <begin position="1481"/>
        <end position="1619"/>
    </location>
</feature>
<dbReference type="Gene3D" id="3.30.70.3290">
    <property type="match status" value="1"/>
</dbReference>
<dbReference type="Gene3D" id="3.10.129.110">
    <property type="entry name" value="Polyketide synthase dehydratase"/>
    <property type="match status" value="1"/>
</dbReference>
<dbReference type="InterPro" id="IPR006162">
    <property type="entry name" value="Ppantetheine_attach_site"/>
</dbReference>
<dbReference type="SMART" id="SM00826">
    <property type="entry name" value="PKS_DH"/>
    <property type="match status" value="1"/>
</dbReference>
<evidence type="ECO:0000259" key="8">
    <source>
        <dbReference type="PROSITE" id="PS52004"/>
    </source>
</evidence>
<dbReference type="InterPro" id="IPR042104">
    <property type="entry name" value="PKS_dehydratase_sf"/>
</dbReference>
<evidence type="ECO:0000313" key="11">
    <source>
        <dbReference type="Proteomes" id="UP000621500"/>
    </source>
</evidence>
<protein>
    <recommendedName>
        <fullName evidence="12">Acyl transferase domain-containing protein</fullName>
    </recommendedName>
</protein>
<feature type="active site" description="Proton donor; for dehydratase activity" evidence="5">
    <location>
        <position position="1530"/>
    </location>
</feature>
<feature type="domain" description="Ketosynthase family 3 (KS3)" evidence="8">
    <location>
        <begin position="4"/>
        <end position="435"/>
    </location>
</feature>
<dbReference type="PROSITE" id="PS00606">
    <property type="entry name" value="KS3_1"/>
    <property type="match status" value="1"/>
</dbReference>
<evidence type="ECO:0000256" key="2">
    <source>
        <dbReference type="ARBA" id="ARBA00022553"/>
    </source>
</evidence>
<dbReference type="CDD" id="cd00833">
    <property type="entry name" value="PKS"/>
    <property type="match status" value="1"/>
</dbReference>
<dbReference type="SUPFAM" id="SSF52151">
    <property type="entry name" value="FabD/lysophospholipase-like"/>
    <property type="match status" value="1"/>
</dbReference>
<keyword evidence="4" id="KW-0012">Acyltransferase</keyword>
<dbReference type="InterPro" id="IPR016039">
    <property type="entry name" value="Thiolase-like"/>
</dbReference>
<dbReference type="InterPro" id="IPR020841">
    <property type="entry name" value="PKS_Beta-ketoAc_synthase_dom"/>
</dbReference>
<dbReference type="PROSITE" id="PS52019">
    <property type="entry name" value="PKS_MFAS_DH"/>
    <property type="match status" value="1"/>
</dbReference>
<dbReference type="SMART" id="SM00822">
    <property type="entry name" value="PKS_KR"/>
    <property type="match status" value="1"/>
</dbReference>
<proteinExistence type="predicted"/>
<evidence type="ECO:0000256" key="5">
    <source>
        <dbReference type="PROSITE-ProRule" id="PRU01363"/>
    </source>
</evidence>
<dbReference type="SUPFAM" id="SSF53901">
    <property type="entry name" value="Thiolase-like"/>
    <property type="match status" value="1"/>
</dbReference>
<evidence type="ECO:0000256" key="6">
    <source>
        <dbReference type="SAM" id="MobiDB-lite"/>
    </source>
</evidence>
<dbReference type="InterPro" id="IPR057326">
    <property type="entry name" value="KR_dom"/>
</dbReference>
<keyword evidence="3" id="KW-0808">Transferase</keyword>
<dbReference type="PROSITE" id="PS52004">
    <property type="entry name" value="KS3_2"/>
    <property type="match status" value="1"/>
</dbReference>
<evidence type="ECO:0000259" key="7">
    <source>
        <dbReference type="PROSITE" id="PS50075"/>
    </source>
</evidence>
<dbReference type="SUPFAM" id="SSF51735">
    <property type="entry name" value="NAD(P)-binding Rossmann-fold domains"/>
    <property type="match status" value="2"/>
</dbReference>
<keyword evidence="2" id="KW-0597">Phosphoprotein</keyword>
<reference evidence="10 11" key="1">
    <citation type="submission" date="2021-01" db="EMBL/GenBank/DDBJ databases">
        <title>Whole genome shotgun sequence of Plantactinospora mayteni NBRC 109088.</title>
        <authorList>
            <person name="Komaki H."/>
            <person name="Tamura T."/>
        </authorList>
    </citation>
    <scope>NUCLEOTIDE SEQUENCE [LARGE SCALE GENOMIC DNA]</scope>
    <source>
        <strain evidence="10 11">NBRC 109088</strain>
    </source>
</reference>
<dbReference type="InterPro" id="IPR020806">
    <property type="entry name" value="PKS_PP-bd"/>
</dbReference>
<dbReference type="InterPro" id="IPR036736">
    <property type="entry name" value="ACP-like_sf"/>
</dbReference>
<feature type="domain" description="Carrier" evidence="7">
    <location>
        <begin position="1732"/>
        <end position="1807"/>
    </location>
</feature>
<dbReference type="InterPro" id="IPR032821">
    <property type="entry name" value="PKS_assoc"/>
</dbReference>
<feature type="region of interest" description="N-terminal hotdog fold" evidence="5">
    <location>
        <begin position="1349"/>
        <end position="1472"/>
    </location>
</feature>
<dbReference type="SMART" id="SM00827">
    <property type="entry name" value="PKS_AT"/>
    <property type="match status" value="1"/>
</dbReference>
<dbReference type="PROSITE" id="PS50075">
    <property type="entry name" value="CARRIER"/>
    <property type="match status" value="1"/>
</dbReference>
<dbReference type="Pfam" id="PF21089">
    <property type="entry name" value="PKS_DH_N"/>
    <property type="match status" value="1"/>
</dbReference>
<organism evidence="10 11">
    <name type="scientific">Plantactinospora mayteni</name>
    <dbReference type="NCBI Taxonomy" id="566021"/>
    <lineage>
        <taxon>Bacteria</taxon>
        <taxon>Bacillati</taxon>
        <taxon>Actinomycetota</taxon>
        <taxon>Actinomycetes</taxon>
        <taxon>Micromonosporales</taxon>
        <taxon>Micromonosporaceae</taxon>
        <taxon>Plantactinospora</taxon>
    </lineage>
</organism>
<dbReference type="InterPro" id="IPR049552">
    <property type="entry name" value="PKS_DH_N"/>
</dbReference>
<dbReference type="InterPro" id="IPR009081">
    <property type="entry name" value="PP-bd_ACP"/>
</dbReference>
<dbReference type="Pfam" id="PF00109">
    <property type="entry name" value="ketoacyl-synt"/>
    <property type="match status" value="1"/>
</dbReference>
<dbReference type="InterPro" id="IPR049900">
    <property type="entry name" value="PKS_mFAS_DH"/>
</dbReference>
<feature type="region of interest" description="Disordered" evidence="6">
    <location>
        <begin position="1343"/>
        <end position="1362"/>
    </location>
</feature>
<dbReference type="InterPro" id="IPR014043">
    <property type="entry name" value="Acyl_transferase_dom"/>
</dbReference>
<dbReference type="RefSeq" id="WP_203856090.1">
    <property type="nucleotide sequence ID" value="NZ_BAAAZQ010000002.1"/>
</dbReference>
<dbReference type="Pfam" id="PF14765">
    <property type="entry name" value="PS-DH"/>
    <property type="match status" value="1"/>
</dbReference>
<dbReference type="SUPFAM" id="SSF55048">
    <property type="entry name" value="Probable ACP-binding domain of malonyl-CoA ACP transacylase"/>
    <property type="match status" value="1"/>
</dbReference>
<dbReference type="InterPro" id="IPR016035">
    <property type="entry name" value="Acyl_Trfase/lysoPLipase"/>
</dbReference>
<dbReference type="Pfam" id="PF00550">
    <property type="entry name" value="PP-binding"/>
    <property type="match status" value="1"/>
</dbReference>
<dbReference type="InterPro" id="IPR014030">
    <property type="entry name" value="Ketoacyl_synth_N"/>
</dbReference>